<dbReference type="EMBL" id="FMWL01000027">
    <property type="protein sequence ID" value="SCZ81952.1"/>
    <property type="molecule type" value="Genomic_DNA"/>
</dbReference>
<name>A0A1G5S6E3_9FIRM</name>
<keyword evidence="9 17" id="KW-0573">Peptidoglycan synthesis</keyword>
<reference evidence="18 19" key="1">
    <citation type="submission" date="2016-10" db="EMBL/GenBank/DDBJ databases">
        <authorList>
            <person name="de Groot N.N."/>
        </authorList>
    </citation>
    <scope>NUCLEOTIDE SEQUENCE [LARGE SCALE GENOMIC DNA]</scope>
    <source>
        <strain evidence="18 19">DSM 2784</strain>
    </source>
</reference>
<gene>
    <name evidence="17" type="primary">uppP</name>
    <name evidence="18" type="ORF">SAMN03080599_03200</name>
</gene>
<organism evidence="18 19">
    <name type="scientific">Acidaminobacter hydrogenoformans DSM 2784</name>
    <dbReference type="NCBI Taxonomy" id="1120920"/>
    <lineage>
        <taxon>Bacteria</taxon>
        <taxon>Bacillati</taxon>
        <taxon>Bacillota</taxon>
        <taxon>Clostridia</taxon>
        <taxon>Peptostreptococcales</taxon>
        <taxon>Acidaminobacteraceae</taxon>
        <taxon>Acidaminobacter</taxon>
    </lineage>
</organism>
<feature type="transmembrane region" description="Helical" evidence="17">
    <location>
        <begin position="242"/>
        <end position="259"/>
    </location>
</feature>
<accession>A0A1G5S6E3</accession>
<comment type="similarity">
    <text evidence="2 17">Belongs to the UppP family.</text>
</comment>
<feature type="transmembrane region" description="Helical" evidence="17">
    <location>
        <begin position="42"/>
        <end position="62"/>
    </location>
</feature>
<feature type="transmembrane region" description="Helical" evidence="17">
    <location>
        <begin position="83"/>
        <end position="98"/>
    </location>
</feature>
<evidence type="ECO:0000256" key="3">
    <source>
        <dbReference type="ARBA" id="ARBA00012374"/>
    </source>
</evidence>
<dbReference type="InterPro" id="IPR003824">
    <property type="entry name" value="UppP"/>
</dbReference>
<dbReference type="GO" id="GO:0009252">
    <property type="term" value="P:peptidoglycan biosynthetic process"/>
    <property type="evidence" value="ECO:0007669"/>
    <property type="project" value="UniProtKB-KW"/>
</dbReference>
<keyword evidence="5 17" id="KW-1003">Cell membrane</keyword>
<evidence type="ECO:0000256" key="4">
    <source>
        <dbReference type="ARBA" id="ARBA00021581"/>
    </source>
</evidence>
<keyword evidence="19" id="KW-1185">Reference proteome</keyword>
<keyword evidence="11 17" id="KW-0472">Membrane</keyword>
<evidence type="ECO:0000256" key="9">
    <source>
        <dbReference type="ARBA" id="ARBA00022984"/>
    </source>
</evidence>
<evidence type="ECO:0000256" key="12">
    <source>
        <dbReference type="ARBA" id="ARBA00023251"/>
    </source>
</evidence>
<keyword evidence="6 17" id="KW-0812">Transmembrane</keyword>
<feature type="transmembrane region" description="Helical" evidence="17">
    <location>
        <begin position="213"/>
        <end position="236"/>
    </location>
</feature>
<dbReference type="HAMAP" id="MF_01006">
    <property type="entry name" value="Undec_diphosphatase"/>
    <property type="match status" value="1"/>
</dbReference>
<evidence type="ECO:0000256" key="14">
    <source>
        <dbReference type="ARBA" id="ARBA00032707"/>
    </source>
</evidence>
<evidence type="ECO:0000256" key="13">
    <source>
        <dbReference type="ARBA" id="ARBA00023316"/>
    </source>
</evidence>
<dbReference type="Proteomes" id="UP000199208">
    <property type="component" value="Unassembled WGS sequence"/>
</dbReference>
<protein>
    <recommendedName>
        <fullName evidence="4 17">Undecaprenyl-diphosphatase</fullName>
        <ecNumber evidence="3 17">3.6.1.27</ecNumber>
    </recommendedName>
    <alternativeName>
        <fullName evidence="15 17">Bacitracin resistance protein</fullName>
    </alternativeName>
    <alternativeName>
        <fullName evidence="14 17">Undecaprenyl pyrophosphate phosphatase</fullName>
    </alternativeName>
</protein>
<sequence length="260" mass="28581">MFVDIMKAIILGIVEGLTEFLPVSSTGHLIIANKYLNFEGDFANLFAVVIQTGAILAVILYFRDKVFPKRGEMKIYVSRWSKVALAVLPAVAIALPFEDAIDELLFNPTVVAIALVVGAILLLFVENKHFRVLVRDEQQITYRAALFVGIAQCMALVPGMSRSASTIIGAVVIGFSRSLAAEFSFYLAIPTLVGAGIYKMAKYEQALTQPEWILLAVGTFVSFVVAYVVVAGFMGYIKKHDFKPFAWYRIVLGALVLLFA</sequence>
<comment type="miscellaneous">
    <text evidence="17">Bacitracin is thought to be involved in the inhibition of peptidoglycan synthesis by sequestering undecaprenyl diphosphate, thereby reducing the pool of lipid carrier available.</text>
</comment>
<keyword evidence="13 17" id="KW-0961">Cell wall biogenesis/degradation</keyword>
<dbReference type="NCBIfam" id="NF001390">
    <property type="entry name" value="PRK00281.1-4"/>
    <property type="match status" value="1"/>
</dbReference>
<dbReference type="NCBIfam" id="NF001389">
    <property type="entry name" value="PRK00281.1-2"/>
    <property type="match status" value="1"/>
</dbReference>
<dbReference type="GO" id="GO:0046677">
    <property type="term" value="P:response to antibiotic"/>
    <property type="evidence" value="ECO:0007669"/>
    <property type="project" value="UniProtKB-UniRule"/>
</dbReference>
<comment type="catalytic activity">
    <reaction evidence="16 17">
        <text>di-trans,octa-cis-undecaprenyl diphosphate + H2O = di-trans,octa-cis-undecaprenyl phosphate + phosphate + H(+)</text>
        <dbReference type="Rhea" id="RHEA:28094"/>
        <dbReference type="ChEBI" id="CHEBI:15377"/>
        <dbReference type="ChEBI" id="CHEBI:15378"/>
        <dbReference type="ChEBI" id="CHEBI:43474"/>
        <dbReference type="ChEBI" id="CHEBI:58405"/>
        <dbReference type="ChEBI" id="CHEBI:60392"/>
        <dbReference type="EC" id="3.6.1.27"/>
    </reaction>
</comment>
<evidence type="ECO:0000256" key="16">
    <source>
        <dbReference type="ARBA" id="ARBA00047594"/>
    </source>
</evidence>
<dbReference type="EC" id="3.6.1.27" evidence="3 17"/>
<comment type="function">
    <text evidence="17">Catalyzes the dephosphorylation of undecaprenyl diphosphate (UPP). Confers resistance to bacitracin.</text>
</comment>
<evidence type="ECO:0000313" key="19">
    <source>
        <dbReference type="Proteomes" id="UP000199208"/>
    </source>
</evidence>
<feature type="transmembrane region" description="Helical" evidence="17">
    <location>
        <begin position="146"/>
        <end position="171"/>
    </location>
</feature>
<evidence type="ECO:0000256" key="7">
    <source>
        <dbReference type="ARBA" id="ARBA00022801"/>
    </source>
</evidence>
<dbReference type="RefSeq" id="WP_092593268.1">
    <property type="nucleotide sequence ID" value="NZ_FMWL01000027.1"/>
</dbReference>
<evidence type="ECO:0000256" key="15">
    <source>
        <dbReference type="ARBA" id="ARBA00032932"/>
    </source>
</evidence>
<dbReference type="PANTHER" id="PTHR30622">
    <property type="entry name" value="UNDECAPRENYL-DIPHOSPHATASE"/>
    <property type="match status" value="1"/>
</dbReference>
<evidence type="ECO:0000256" key="17">
    <source>
        <dbReference type="HAMAP-Rule" id="MF_01006"/>
    </source>
</evidence>
<dbReference type="GO" id="GO:0008360">
    <property type="term" value="P:regulation of cell shape"/>
    <property type="evidence" value="ECO:0007669"/>
    <property type="project" value="UniProtKB-KW"/>
</dbReference>
<feature type="transmembrane region" description="Helical" evidence="17">
    <location>
        <begin position="104"/>
        <end position="125"/>
    </location>
</feature>
<evidence type="ECO:0000256" key="2">
    <source>
        <dbReference type="ARBA" id="ARBA00010621"/>
    </source>
</evidence>
<evidence type="ECO:0000313" key="18">
    <source>
        <dbReference type="EMBL" id="SCZ81952.1"/>
    </source>
</evidence>
<keyword evidence="12 17" id="KW-0046">Antibiotic resistance</keyword>
<feature type="transmembrane region" description="Helical" evidence="17">
    <location>
        <begin position="183"/>
        <end position="201"/>
    </location>
</feature>
<dbReference type="PANTHER" id="PTHR30622:SF3">
    <property type="entry name" value="UNDECAPRENYL-DIPHOSPHATASE"/>
    <property type="match status" value="1"/>
</dbReference>
<evidence type="ECO:0000256" key="8">
    <source>
        <dbReference type="ARBA" id="ARBA00022960"/>
    </source>
</evidence>
<keyword evidence="10 17" id="KW-1133">Transmembrane helix</keyword>
<dbReference type="NCBIfam" id="TIGR00753">
    <property type="entry name" value="undec_PP_bacA"/>
    <property type="match status" value="1"/>
</dbReference>
<evidence type="ECO:0000256" key="10">
    <source>
        <dbReference type="ARBA" id="ARBA00022989"/>
    </source>
</evidence>
<dbReference type="AlphaFoldDB" id="A0A1G5S6E3"/>
<comment type="subcellular location">
    <subcellularLocation>
        <location evidence="1 17">Cell membrane</location>
        <topology evidence="1 17">Multi-pass membrane protein</topology>
    </subcellularLocation>
</comment>
<evidence type="ECO:0000256" key="1">
    <source>
        <dbReference type="ARBA" id="ARBA00004651"/>
    </source>
</evidence>
<proteinExistence type="inferred from homology"/>
<evidence type="ECO:0000256" key="6">
    <source>
        <dbReference type="ARBA" id="ARBA00022692"/>
    </source>
</evidence>
<dbReference type="STRING" id="1120920.SAMN03080599_03200"/>
<keyword evidence="7 17" id="KW-0378">Hydrolase</keyword>
<evidence type="ECO:0000256" key="5">
    <source>
        <dbReference type="ARBA" id="ARBA00022475"/>
    </source>
</evidence>
<dbReference type="OrthoDB" id="9808289at2"/>
<dbReference type="GO" id="GO:0050380">
    <property type="term" value="F:undecaprenyl-diphosphatase activity"/>
    <property type="evidence" value="ECO:0007669"/>
    <property type="project" value="UniProtKB-UniRule"/>
</dbReference>
<keyword evidence="8 17" id="KW-0133">Cell shape</keyword>
<evidence type="ECO:0000256" key="11">
    <source>
        <dbReference type="ARBA" id="ARBA00023136"/>
    </source>
</evidence>
<dbReference type="Pfam" id="PF02673">
    <property type="entry name" value="BacA"/>
    <property type="match status" value="1"/>
</dbReference>
<dbReference type="GO" id="GO:0071555">
    <property type="term" value="P:cell wall organization"/>
    <property type="evidence" value="ECO:0007669"/>
    <property type="project" value="UniProtKB-KW"/>
</dbReference>
<dbReference type="GO" id="GO:0005886">
    <property type="term" value="C:plasma membrane"/>
    <property type="evidence" value="ECO:0007669"/>
    <property type="project" value="UniProtKB-SubCell"/>
</dbReference>